<dbReference type="Gene3D" id="3.30.710.10">
    <property type="entry name" value="Potassium Channel Kv1.1, Chain A"/>
    <property type="match status" value="1"/>
</dbReference>
<dbReference type="GeneID" id="93582688"/>
<evidence type="ECO:0000259" key="1">
    <source>
        <dbReference type="PROSITE" id="PS50097"/>
    </source>
</evidence>
<comment type="caution">
    <text evidence="2">The sequence shown here is derived from an EMBL/GenBank/DDBJ whole genome shotgun (WGS) entry which is preliminary data.</text>
</comment>
<proteinExistence type="predicted"/>
<dbReference type="Proteomes" id="UP000283090">
    <property type="component" value="Unassembled WGS sequence"/>
</dbReference>
<evidence type="ECO:0000313" key="3">
    <source>
        <dbReference type="Proteomes" id="UP000283090"/>
    </source>
</evidence>
<sequence>MTELPNQISYQQFFKNPDFADIIVTVGRTTPKVEFLMHQIIVCTTSEYFKWSCDSAETNENGSKLLYFEISKEAFEVIAAWVYGYGENSFEQTDTQVIREILTHLTDYDMHECQEMETLRVALLKHLFQLGLSTIASGTNDPQAKFDVLERVCDFSSPQDLNMLMDLVRNKIPKVRVSAKYLGDLALGYRAGLAASVLLGAYQQTLDKLLCSSCDGFHTDGVFCGNHSRS</sequence>
<dbReference type="InterPro" id="IPR011333">
    <property type="entry name" value="SKP1/BTB/POZ_sf"/>
</dbReference>
<reference evidence="2 3" key="1">
    <citation type="submission" date="2019-01" db="EMBL/GenBank/DDBJ databases">
        <title>Intercellular communication is required for trap formation in the nematode-trapping fungus Duddingtonia flagrans.</title>
        <authorList>
            <person name="Youssar L."/>
            <person name="Wernet V."/>
            <person name="Hensel N."/>
            <person name="Hildebrandt H.-G."/>
            <person name="Fischer R."/>
        </authorList>
    </citation>
    <scope>NUCLEOTIDE SEQUENCE [LARGE SCALE GENOMIC DNA]</scope>
    <source>
        <strain evidence="2 3">CBS H-5679</strain>
    </source>
</reference>
<keyword evidence="3" id="KW-1185">Reference proteome</keyword>
<evidence type="ECO:0000313" key="2">
    <source>
        <dbReference type="EMBL" id="RVD89365.1"/>
    </source>
</evidence>
<dbReference type="SUPFAM" id="SSF54695">
    <property type="entry name" value="POZ domain"/>
    <property type="match status" value="1"/>
</dbReference>
<dbReference type="VEuPathDB" id="FungiDB:DFL_000377"/>
<name>A0A437ADJ4_ARTFL</name>
<gene>
    <name evidence="2" type="ORF">DFL_000377</name>
</gene>
<dbReference type="Pfam" id="PF00651">
    <property type="entry name" value="BTB"/>
    <property type="match status" value="1"/>
</dbReference>
<dbReference type="AlphaFoldDB" id="A0A437ADJ4"/>
<organism evidence="2 3">
    <name type="scientific">Arthrobotrys flagrans</name>
    <name type="common">Nematode-trapping fungus</name>
    <name type="synonym">Trichothecium flagrans</name>
    <dbReference type="NCBI Taxonomy" id="97331"/>
    <lineage>
        <taxon>Eukaryota</taxon>
        <taxon>Fungi</taxon>
        <taxon>Dikarya</taxon>
        <taxon>Ascomycota</taxon>
        <taxon>Pezizomycotina</taxon>
        <taxon>Orbiliomycetes</taxon>
        <taxon>Orbiliales</taxon>
        <taxon>Orbiliaceae</taxon>
        <taxon>Arthrobotrys</taxon>
    </lineage>
</organism>
<dbReference type="EMBL" id="SAEB01000001">
    <property type="protein sequence ID" value="RVD89365.1"/>
    <property type="molecule type" value="Genomic_DNA"/>
</dbReference>
<dbReference type="OrthoDB" id="6359816at2759"/>
<dbReference type="InterPro" id="IPR000210">
    <property type="entry name" value="BTB/POZ_dom"/>
</dbReference>
<dbReference type="PROSITE" id="PS50097">
    <property type="entry name" value="BTB"/>
    <property type="match status" value="1"/>
</dbReference>
<dbReference type="RefSeq" id="XP_067494909.1">
    <property type="nucleotide sequence ID" value="XM_067632755.1"/>
</dbReference>
<accession>A0A437ADJ4</accession>
<protein>
    <recommendedName>
        <fullName evidence="1">BTB domain-containing protein</fullName>
    </recommendedName>
</protein>
<feature type="domain" description="BTB" evidence="1">
    <location>
        <begin position="20"/>
        <end position="83"/>
    </location>
</feature>